<feature type="chain" id="PRO_5043965382" description="Acid phosphatase" evidence="5">
    <location>
        <begin position="23"/>
        <end position="509"/>
    </location>
</feature>
<keyword evidence="5" id="KW-0732">Signal</keyword>
<dbReference type="InterPro" id="IPR029033">
    <property type="entry name" value="His_PPase_superfam"/>
</dbReference>
<comment type="caution">
    <text evidence="6">The sequence shown here is derived from an EMBL/GenBank/DDBJ whole genome shotgun (WGS) entry which is preliminary data.</text>
</comment>
<dbReference type="GO" id="GO:0016791">
    <property type="term" value="F:phosphatase activity"/>
    <property type="evidence" value="ECO:0007669"/>
    <property type="project" value="TreeGrafter"/>
</dbReference>
<dbReference type="InterPro" id="IPR000560">
    <property type="entry name" value="His_Pase_clade-2"/>
</dbReference>
<evidence type="ECO:0008006" key="8">
    <source>
        <dbReference type="Google" id="ProtNLM"/>
    </source>
</evidence>
<dbReference type="SUPFAM" id="SSF53254">
    <property type="entry name" value="Phosphoglycerate mutase-like"/>
    <property type="match status" value="1"/>
</dbReference>
<dbReference type="PANTHER" id="PTHR11567">
    <property type="entry name" value="ACID PHOSPHATASE-RELATED"/>
    <property type="match status" value="1"/>
</dbReference>
<evidence type="ECO:0000256" key="5">
    <source>
        <dbReference type="SAM" id="SignalP"/>
    </source>
</evidence>
<keyword evidence="4" id="KW-0472">Membrane</keyword>
<keyword evidence="4" id="KW-0812">Transmembrane</keyword>
<dbReference type="Pfam" id="PF00328">
    <property type="entry name" value="His_Phos_2"/>
    <property type="match status" value="1"/>
</dbReference>
<keyword evidence="4" id="KW-1133">Transmembrane helix</keyword>
<evidence type="ECO:0000256" key="3">
    <source>
        <dbReference type="SAM" id="MobiDB-lite"/>
    </source>
</evidence>
<sequence>MRLSVLIAVIVAAAAAPTEVTAGPYDGWAPHRYCNDLDSIEATRIPPLSSEQLELVESLEQVQIIARHGARAPYGRIFCWDAHKHNPMNAEWNCTSTSISFQDINPEKEPRSEFGRMYHKSYMDGHNILNGDCIVGGLLQLGRQQHKANGQFLRNAYVGNSSLKLFPTANLSQIESKKIYLRSDDQERTLGSGQALIDGLFPIDDSQSMELHRTLSWDVADISVDYINANEKICPLMKHIGQISNDSPEFWDHIRDPATIEIEHHFNDLVGKFSWGTALECLSMARCNNLELPDGVDEETFTKTYHEVEVRQGLFLTYNDSWYAKVAMQPLAHDMLTRLDSVLNGESDTPKLSVTMAHDSTIMPFLAATMKENWDRAWTPYASMLVIEVYKTKKGSHAVRMVFHGEPQLLPDCRNTLCSIDEFFKAFAFARNQRTEHDCKPPEKAKSSEGASSTRMATTANGHIQFHASNYIGSYLLLGLVAVAGLLALRQRNLRRQMRDRDESITLLS</sequence>
<dbReference type="EMBL" id="CAKLBY020000190">
    <property type="protein sequence ID" value="CAK7932689.1"/>
    <property type="molecule type" value="Genomic_DNA"/>
</dbReference>
<name>A0AAV1UCW9_9STRA</name>
<dbReference type="Proteomes" id="UP001162060">
    <property type="component" value="Unassembled WGS sequence"/>
</dbReference>
<dbReference type="InterPro" id="IPR050645">
    <property type="entry name" value="Histidine_acid_phosphatase"/>
</dbReference>
<dbReference type="PANTHER" id="PTHR11567:SF110">
    <property type="entry name" value="2-PHOSPHOXYLOSE PHOSPHATASE 1"/>
    <property type="match status" value="1"/>
</dbReference>
<evidence type="ECO:0000256" key="1">
    <source>
        <dbReference type="ARBA" id="ARBA00005375"/>
    </source>
</evidence>
<reference evidence="6" key="1">
    <citation type="submission" date="2024-01" db="EMBL/GenBank/DDBJ databases">
        <authorList>
            <person name="Webb A."/>
        </authorList>
    </citation>
    <scope>NUCLEOTIDE SEQUENCE</scope>
    <source>
        <strain evidence="6">Pm1</strain>
    </source>
</reference>
<feature type="signal peptide" evidence="5">
    <location>
        <begin position="1"/>
        <end position="22"/>
    </location>
</feature>
<feature type="compositionally biased region" description="Basic and acidic residues" evidence="3">
    <location>
        <begin position="435"/>
        <end position="447"/>
    </location>
</feature>
<dbReference type="Gene3D" id="3.40.50.1240">
    <property type="entry name" value="Phosphoglycerate mutase-like"/>
    <property type="match status" value="1"/>
</dbReference>
<evidence type="ECO:0000313" key="7">
    <source>
        <dbReference type="Proteomes" id="UP001162060"/>
    </source>
</evidence>
<evidence type="ECO:0000256" key="2">
    <source>
        <dbReference type="ARBA" id="ARBA00022801"/>
    </source>
</evidence>
<evidence type="ECO:0000256" key="4">
    <source>
        <dbReference type="SAM" id="Phobius"/>
    </source>
</evidence>
<dbReference type="PROSITE" id="PS00616">
    <property type="entry name" value="HIS_ACID_PHOSPHAT_1"/>
    <property type="match status" value="1"/>
</dbReference>
<keyword evidence="2" id="KW-0378">Hydrolase</keyword>
<dbReference type="CDD" id="cd07061">
    <property type="entry name" value="HP_HAP_like"/>
    <property type="match status" value="1"/>
</dbReference>
<comment type="similarity">
    <text evidence="1">Belongs to the histidine acid phosphatase family.</text>
</comment>
<protein>
    <recommendedName>
        <fullName evidence="8">Acid phosphatase</fullName>
    </recommendedName>
</protein>
<dbReference type="InterPro" id="IPR033379">
    <property type="entry name" value="Acid_Pase_AS"/>
</dbReference>
<proteinExistence type="inferred from homology"/>
<feature type="region of interest" description="Disordered" evidence="3">
    <location>
        <begin position="435"/>
        <end position="456"/>
    </location>
</feature>
<organism evidence="6 7">
    <name type="scientific">Peronospora matthiolae</name>
    <dbReference type="NCBI Taxonomy" id="2874970"/>
    <lineage>
        <taxon>Eukaryota</taxon>
        <taxon>Sar</taxon>
        <taxon>Stramenopiles</taxon>
        <taxon>Oomycota</taxon>
        <taxon>Peronosporomycetes</taxon>
        <taxon>Peronosporales</taxon>
        <taxon>Peronosporaceae</taxon>
        <taxon>Peronospora</taxon>
    </lineage>
</organism>
<dbReference type="AlphaFoldDB" id="A0AAV1UCW9"/>
<accession>A0AAV1UCW9</accession>
<feature type="transmembrane region" description="Helical" evidence="4">
    <location>
        <begin position="471"/>
        <end position="489"/>
    </location>
</feature>
<gene>
    <name evidence="6" type="ORF">PM001_LOCUS17839</name>
</gene>
<evidence type="ECO:0000313" key="6">
    <source>
        <dbReference type="EMBL" id="CAK7932689.1"/>
    </source>
</evidence>